<evidence type="ECO:0000256" key="3">
    <source>
        <dbReference type="ARBA" id="ARBA00022764"/>
    </source>
</evidence>
<dbReference type="InterPro" id="IPR031680">
    <property type="entry name" value="Hepar_II_III_N"/>
</dbReference>
<keyword evidence="2" id="KW-0732">Signal</keyword>
<accession>A0ABR7E9R6</accession>
<dbReference type="Pfam" id="PF07940">
    <property type="entry name" value="Hepar_II_III_C"/>
    <property type="match status" value="1"/>
</dbReference>
<evidence type="ECO:0000313" key="7">
    <source>
        <dbReference type="EMBL" id="MBC5646514.1"/>
    </source>
</evidence>
<keyword evidence="4 7" id="KW-0456">Lyase</keyword>
<feature type="domain" description="Heparin-sulfate lyase N-terminal" evidence="6">
    <location>
        <begin position="157"/>
        <end position="289"/>
    </location>
</feature>
<keyword evidence="3" id="KW-0574">Periplasm</keyword>
<evidence type="ECO:0000313" key="8">
    <source>
        <dbReference type="Proteomes" id="UP000644010"/>
    </source>
</evidence>
<evidence type="ECO:0000256" key="4">
    <source>
        <dbReference type="ARBA" id="ARBA00023239"/>
    </source>
</evidence>
<dbReference type="Gene3D" id="2.70.98.70">
    <property type="match status" value="1"/>
</dbReference>
<dbReference type="Pfam" id="PF16889">
    <property type="entry name" value="Hepar_II_III_N"/>
    <property type="match status" value="1"/>
</dbReference>
<dbReference type="InterPro" id="IPR008929">
    <property type="entry name" value="Chondroitin_lyas"/>
</dbReference>
<dbReference type="SUPFAM" id="SSF48230">
    <property type="entry name" value="Chondroitin AC/alginate lyase"/>
    <property type="match status" value="1"/>
</dbReference>
<evidence type="ECO:0000256" key="2">
    <source>
        <dbReference type="ARBA" id="ARBA00022729"/>
    </source>
</evidence>
<proteinExistence type="predicted"/>
<gene>
    <name evidence="7" type="ORF">H8S77_26990</name>
</gene>
<comment type="caution">
    <text evidence="7">The sequence shown here is derived from an EMBL/GenBank/DDBJ whole genome shotgun (WGS) entry which is preliminary data.</text>
</comment>
<protein>
    <submittedName>
        <fullName evidence="7">Alginate lyase family protein</fullName>
    </submittedName>
</protein>
<organism evidence="7 8">
    <name type="scientific">Parabacteroides segnis</name>
    <dbReference type="NCBI Taxonomy" id="2763058"/>
    <lineage>
        <taxon>Bacteria</taxon>
        <taxon>Pseudomonadati</taxon>
        <taxon>Bacteroidota</taxon>
        <taxon>Bacteroidia</taxon>
        <taxon>Bacteroidales</taxon>
        <taxon>Tannerellaceae</taxon>
        <taxon>Parabacteroides</taxon>
    </lineage>
</organism>
<evidence type="ECO:0000259" key="6">
    <source>
        <dbReference type="Pfam" id="PF16889"/>
    </source>
</evidence>
<dbReference type="InterPro" id="IPR012480">
    <property type="entry name" value="Hepar_II_III_C"/>
</dbReference>
<dbReference type="PANTHER" id="PTHR39210">
    <property type="entry name" value="HEPARIN-SULFATE LYASE"/>
    <property type="match status" value="1"/>
</dbReference>
<dbReference type="PANTHER" id="PTHR39210:SF1">
    <property type="entry name" value="HEPARIN-SULFATE LYASE"/>
    <property type="match status" value="1"/>
</dbReference>
<dbReference type="Proteomes" id="UP000644010">
    <property type="component" value="Unassembled WGS sequence"/>
</dbReference>
<reference evidence="7 8" key="1">
    <citation type="submission" date="2020-08" db="EMBL/GenBank/DDBJ databases">
        <title>Genome public.</title>
        <authorList>
            <person name="Liu C."/>
            <person name="Sun Q."/>
        </authorList>
    </citation>
    <scope>NUCLEOTIDE SEQUENCE [LARGE SCALE GENOMIC DNA]</scope>
    <source>
        <strain evidence="7 8">BX2</strain>
    </source>
</reference>
<evidence type="ECO:0000259" key="5">
    <source>
        <dbReference type="Pfam" id="PF07940"/>
    </source>
</evidence>
<dbReference type="EMBL" id="JACOOI010000062">
    <property type="protein sequence ID" value="MBC5646514.1"/>
    <property type="molecule type" value="Genomic_DNA"/>
</dbReference>
<sequence length="533" mass="62452">MNLGRYYYTLRYLKICQLFYQIVYRMKKLIRHYIGFRYPLLLPQKGIPLSFYSFISKYNSLYGNDIFYFLNQRSKFVHWDDEKYGKLWSYNLNYMDFLHQDNSSFELGRYWINRFIDEIRYNKNGLDSYPIALRGINWIKFISLNYSNISLEEKQKWDASLYAQYKILQDNLEYHLLGNHLLEDAFSLLWAGLYFGDELIFRKAERLLFKELEEQILPDGAHYELSPMYHEILLDRLLDCINVSKCNYRFDKQILLTSWLEEKAILMLGWLETIIYSDGSIPLFNDAANGIAPTSNEIFAYAHRLGLIWTKVPLKESGYRKFLSSRIEFTIDVGVIGPDYIPGHAHADTFNYELRIDGVPFIVDTGISTYNKNKRRQYERGTSAHNTVTLEDMNSSQVWGGFRVAKRATIVFLLEGEGEVRAIHNGYADIGVKHERIFRKIGDSIVIFDNLLSTKSVQGINTIIFSPSVQIVSMENNLITTNKGKILMNGVDRIWLEECEVSDSYNVCLSTHKICCLFTSDMEYSIYIYDKLK</sequence>
<dbReference type="GO" id="GO:0016829">
    <property type="term" value="F:lyase activity"/>
    <property type="evidence" value="ECO:0007669"/>
    <property type="project" value="UniProtKB-KW"/>
</dbReference>
<evidence type="ECO:0000256" key="1">
    <source>
        <dbReference type="ARBA" id="ARBA00004418"/>
    </source>
</evidence>
<name>A0ABR7E9R6_9BACT</name>
<feature type="domain" description="Heparinase II/III-like C-terminal" evidence="5">
    <location>
        <begin position="314"/>
        <end position="474"/>
    </location>
</feature>
<keyword evidence="8" id="KW-1185">Reference proteome</keyword>
<comment type="subcellular location">
    <subcellularLocation>
        <location evidence="1">Periplasm</location>
    </subcellularLocation>
</comment>
<dbReference type="Gene3D" id="1.50.10.100">
    <property type="entry name" value="Chondroitin AC/alginate lyase"/>
    <property type="match status" value="1"/>
</dbReference>